<proteinExistence type="predicted"/>
<keyword evidence="2" id="KW-1185">Reference proteome</keyword>
<name>A0A8J2PAB1_9HEXA</name>
<sequence length="29" mass="3368">MLEALSQVLNNPKYAKNMKAMSTIFRDRP</sequence>
<feature type="non-terminal residue" evidence="1">
    <location>
        <position position="1"/>
    </location>
</feature>
<reference evidence="1" key="1">
    <citation type="submission" date="2021-06" db="EMBL/GenBank/DDBJ databases">
        <authorList>
            <person name="Hodson N. C."/>
            <person name="Mongue J. A."/>
            <person name="Jaron S. K."/>
        </authorList>
    </citation>
    <scope>NUCLEOTIDE SEQUENCE</scope>
</reference>
<comment type="caution">
    <text evidence="1">The sequence shown here is derived from an EMBL/GenBank/DDBJ whole genome shotgun (WGS) entry which is preliminary data.</text>
</comment>
<dbReference type="Proteomes" id="UP000708208">
    <property type="component" value="Unassembled WGS sequence"/>
</dbReference>
<evidence type="ECO:0000313" key="2">
    <source>
        <dbReference type="Proteomes" id="UP000708208"/>
    </source>
</evidence>
<accession>A0A8J2PAB1</accession>
<evidence type="ECO:0000313" key="1">
    <source>
        <dbReference type="EMBL" id="CAG7820766.1"/>
    </source>
</evidence>
<dbReference type="EMBL" id="CAJVCH010489461">
    <property type="protein sequence ID" value="CAG7820766.1"/>
    <property type="molecule type" value="Genomic_DNA"/>
</dbReference>
<gene>
    <name evidence="1" type="ORF">AFUS01_LOCUS31138</name>
</gene>
<organism evidence="1 2">
    <name type="scientific">Allacma fusca</name>
    <dbReference type="NCBI Taxonomy" id="39272"/>
    <lineage>
        <taxon>Eukaryota</taxon>
        <taxon>Metazoa</taxon>
        <taxon>Ecdysozoa</taxon>
        <taxon>Arthropoda</taxon>
        <taxon>Hexapoda</taxon>
        <taxon>Collembola</taxon>
        <taxon>Symphypleona</taxon>
        <taxon>Sminthuridae</taxon>
        <taxon>Allacma</taxon>
    </lineage>
</organism>
<protein>
    <submittedName>
        <fullName evidence="1">Uncharacterized protein</fullName>
    </submittedName>
</protein>
<dbReference type="AlphaFoldDB" id="A0A8J2PAB1"/>